<comment type="caution">
    <text evidence="1">The sequence shown here is derived from an EMBL/GenBank/DDBJ whole genome shotgun (WGS) entry which is preliminary data.</text>
</comment>
<gene>
    <name evidence="1" type="ORF">STAS_31736</name>
</gene>
<reference evidence="2" key="1">
    <citation type="journal article" date="2019" name="Curr. Biol.">
        <title>Genome Sequence of Striga asiatica Provides Insight into the Evolution of Plant Parasitism.</title>
        <authorList>
            <person name="Yoshida S."/>
            <person name="Kim S."/>
            <person name="Wafula E.K."/>
            <person name="Tanskanen J."/>
            <person name="Kim Y.M."/>
            <person name="Honaas L."/>
            <person name="Yang Z."/>
            <person name="Spallek T."/>
            <person name="Conn C.E."/>
            <person name="Ichihashi Y."/>
            <person name="Cheong K."/>
            <person name="Cui S."/>
            <person name="Der J.P."/>
            <person name="Gundlach H."/>
            <person name="Jiao Y."/>
            <person name="Hori C."/>
            <person name="Ishida J.K."/>
            <person name="Kasahara H."/>
            <person name="Kiba T."/>
            <person name="Kim M.S."/>
            <person name="Koo N."/>
            <person name="Laohavisit A."/>
            <person name="Lee Y.H."/>
            <person name="Lumba S."/>
            <person name="McCourt P."/>
            <person name="Mortimer J.C."/>
            <person name="Mutuku J.M."/>
            <person name="Nomura T."/>
            <person name="Sasaki-Sekimoto Y."/>
            <person name="Seto Y."/>
            <person name="Wang Y."/>
            <person name="Wakatake T."/>
            <person name="Sakakibara H."/>
            <person name="Demura T."/>
            <person name="Yamaguchi S."/>
            <person name="Yoneyama K."/>
            <person name="Manabe R.I."/>
            <person name="Nelson D.C."/>
            <person name="Schulman A.H."/>
            <person name="Timko M.P."/>
            <person name="dePamphilis C.W."/>
            <person name="Choi D."/>
            <person name="Shirasu K."/>
        </authorList>
    </citation>
    <scope>NUCLEOTIDE SEQUENCE [LARGE SCALE GENOMIC DNA]</scope>
    <source>
        <strain evidence="2">cv. UVA1</strain>
    </source>
</reference>
<keyword evidence="2" id="KW-1185">Reference proteome</keyword>
<dbReference type="AlphaFoldDB" id="A0A5A7R8V6"/>
<organism evidence="1 2">
    <name type="scientific">Striga asiatica</name>
    <name type="common">Asiatic witchweed</name>
    <name type="synonym">Buchnera asiatica</name>
    <dbReference type="NCBI Taxonomy" id="4170"/>
    <lineage>
        <taxon>Eukaryota</taxon>
        <taxon>Viridiplantae</taxon>
        <taxon>Streptophyta</taxon>
        <taxon>Embryophyta</taxon>
        <taxon>Tracheophyta</taxon>
        <taxon>Spermatophyta</taxon>
        <taxon>Magnoliopsida</taxon>
        <taxon>eudicotyledons</taxon>
        <taxon>Gunneridae</taxon>
        <taxon>Pentapetalae</taxon>
        <taxon>asterids</taxon>
        <taxon>lamiids</taxon>
        <taxon>Lamiales</taxon>
        <taxon>Orobanchaceae</taxon>
        <taxon>Buchnereae</taxon>
        <taxon>Striga</taxon>
    </lineage>
</organism>
<name>A0A5A7R8V6_STRAF</name>
<sequence length="128" mass="14818">MKIQKPFFQGRRGHRRVVFGHRLRDSEDDEVSPNTGDKCGLPADWWPRSTDQVAFRQNQTAEIAFRRHTTVKYEDDIETTTVEFIGGLGTENDLSTFGLWVSFRSGFLYGCEGYQDIIYVSCFVYHPI</sequence>
<accession>A0A5A7R8V6</accession>
<evidence type="ECO:0000313" key="2">
    <source>
        <dbReference type="Proteomes" id="UP000325081"/>
    </source>
</evidence>
<dbReference type="EMBL" id="BKCP01010959">
    <property type="protein sequence ID" value="GER54165.1"/>
    <property type="molecule type" value="Genomic_DNA"/>
</dbReference>
<evidence type="ECO:0000313" key="1">
    <source>
        <dbReference type="EMBL" id="GER54165.1"/>
    </source>
</evidence>
<protein>
    <submittedName>
        <fullName evidence="1">Reverse gyrase</fullName>
    </submittedName>
</protein>
<dbReference type="Proteomes" id="UP000325081">
    <property type="component" value="Unassembled WGS sequence"/>
</dbReference>
<proteinExistence type="predicted"/>